<dbReference type="EMBL" id="FZNR01000006">
    <property type="protein sequence ID" value="SNR86848.1"/>
    <property type="molecule type" value="Genomic_DNA"/>
</dbReference>
<name>A0A238ZVB7_9ACTN</name>
<accession>A0A238ZVB7</accession>
<keyword evidence="2" id="KW-1185">Reference proteome</keyword>
<dbReference type="RefSeq" id="WP_089294502.1">
    <property type="nucleotide sequence ID" value="NZ_BOMU01000088.1"/>
</dbReference>
<evidence type="ECO:0000313" key="1">
    <source>
        <dbReference type="EMBL" id="SNR86848.1"/>
    </source>
</evidence>
<proteinExistence type="predicted"/>
<dbReference type="AlphaFoldDB" id="A0A238ZVB7"/>
<reference evidence="1 2" key="1">
    <citation type="submission" date="2017-06" db="EMBL/GenBank/DDBJ databases">
        <authorList>
            <person name="Kim H.J."/>
            <person name="Triplett B.A."/>
        </authorList>
    </citation>
    <scope>NUCLEOTIDE SEQUENCE [LARGE SCALE GENOMIC DNA]</scope>
    <source>
        <strain evidence="1 2">DSM 43151</strain>
    </source>
</reference>
<dbReference type="Proteomes" id="UP000198415">
    <property type="component" value="Unassembled WGS sequence"/>
</dbReference>
<organism evidence="1 2">
    <name type="scientific">Actinoplanes regularis</name>
    <dbReference type="NCBI Taxonomy" id="52697"/>
    <lineage>
        <taxon>Bacteria</taxon>
        <taxon>Bacillati</taxon>
        <taxon>Actinomycetota</taxon>
        <taxon>Actinomycetes</taxon>
        <taxon>Micromonosporales</taxon>
        <taxon>Micromonosporaceae</taxon>
        <taxon>Actinoplanes</taxon>
    </lineage>
</organism>
<evidence type="ECO:0000313" key="2">
    <source>
        <dbReference type="Proteomes" id="UP000198415"/>
    </source>
</evidence>
<gene>
    <name evidence="1" type="ORF">SAMN06264365_106308</name>
</gene>
<protein>
    <submittedName>
        <fullName evidence="1">Uncharacterized protein</fullName>
    </submittedName>
</protein>
<sequence length="154" mass="16632">MEPVSTVISILALASAGAAAYYTRKQAIAAEEQLRELAKRRHEEEQPALVATVELYGNEPWLVITNVGLEVVEDIQAQLKATKAGVESNFKVRGLPETQTWSLASLEGFQSARTSISLGNVAAGHVALVVLSASRESQEWEWIAEVPASAQLMS</sequence>